<feature type="signal peptide" evidence="3">
    <location>
        <begin position="1"/>
        <end position="24"/>
    </location>
</feature>
<dbReference type="PROSITE" id="PS51724">
    <property type="entry name" value="SPOR"/>
    <property type="match status" value="1"/>
</dbReference>
<evidence type="ECO:0000259" key="4">
    <source>
        <dbReference type="PROSITE" id="PS51724"/>
    </source>
</evidence>
<dbReference type="AlphaFoldDB" id="A0A6J4SF46"/>
<dbReference type="Pfam" id="PF05036">
    <property type="entry name" value="SPOR"/>
    <property type="match status" value="1"/>
</dbReference>
<protein>
    <recommendedName>
        <fullName evidence="4">SPOR domain-containing protein</fullName>
    </recommendedName>
</protein>
<feature type="chain" id="PRO_5026835668" description="SPOR domain-containing protein" evidence="3">
    <location>
        <begin position="25"/>
        <end position="447"/>
    </location>
</feature>
<feature type="domain" description="SPOR" evidence="4">
    <location>
        <begin position="355"/>
        <end position="437"/>
    </location>
</feature>
<dbReference type="PROSITE" id="PS50005">
    <property type="entry name" value="TPR"/>
    <property type="match status" value="1"/>
</dbReference>
<keyword evidence="3" id="KW-0732">Signal</keyword>
<feature type="region of interest" description="Disordered" evidence="2">
    <location>
        <begin position="322"/>
        <end position="352"/>
    </location>
</feature>
<keyword evidence="1" id="KW-0802">TPR repeat</keyword>
<feature type="repeat" description="TPR" evidence="1">
    <location>
        <begin position="64"/>
        <end position="97"/>
    </location>
</feature>
<evidence type="ECO:0000256" key="2">
    <source>
        <dbReference type="SAM" id="MobiDB-lite"/>
    </source>
</evidence>
<sequence length="447" mass="46678">MGTAMIRRLLIASAAMALPAAAGAQYIGGSAPPPPLAPVPGYAESPHAALARYVRLLAIDPRNYQALVGAGKAALDTGDVEAAVGFYGRADEINPRSWVPKIGQGAALLQMMEPASALQAFAQAERLGASAPALALERGLAFDLLGQQERAQADYRLVLGGIDRDEARRRLALSLAISGKRLEALTTLDPLLARRDRGAIRARAFVLALTGDVDGARSAVSGALPGLAGTMDPFLRRLASLRPVDKAAAVHLGVMPGSGATLALNTPVPGYAPPSYSQPTYSVPSNRAPSYPGPSYSISAAPVTITPQPRGDRLADIDRLLAPPTPTTAAPQASNNTPPPSSVRVASATPRAAAAPARRRFWVQLASGRNPGSLPDQFRRLASRHRDVFEGLNGFVAEEPDRARLLVGPFKSAADAETFADDLASVDVDASQWTSAPGQSVRKLPAQ</sequence>
<dbReference type="InterPro" id="IPR019734">
    <property type="entry name" value="TPR_rpt"/>
</dbReference>
<dbReference type="EMBL" id="CADCVZ010000007">
    <property type="protein sequence ID" value="CAA9494200.1"/>
    <property type="molecule type" value="Genomic_DNA"/>
</dbReference>
<dbReference type="InterPro" id="IPR036680">
    <property type="entry name" value="SPOR-like_sf"/>
</dbReference>
<dbReference type="SUPFAM" id="SSF110997">
    <property type="entry name" value="Sporulation related repeat"/>
    <property type="match status" value="1"/>
</dbReference>
<evidence type="ECO:0000313" key="5">
    <source>
        <dbReference type="EMBL" id="CAA9494200.1"/>
    </source>
</evidence>
<evidence type="ECO:0000256" key="3">
    <source>
        <dbReference type="SAM" id="SignalP"/>
    </source>
</evidence>
<dbReference type="Gene3D" id="1.25.40.10">
    <property type="entry name" value="Tetratricopeptide repeat domain"/>
    <property type="match status" value="1"/>
</dbReference>
<dbReference type="SUPFAM" id="SSF48452">
    <property type="entry name" value="TPR-like"/>
    <property type="match status" value="1"/>
</dbReference>
<dbReference type="GO" id="GO:0042834">
    <property type="term" value="F:peptidoglycan binding"/>
    <property type="evidence" value="ECO:0007669"/>
    <property type="project" value="InterPro"/>
</dbReference>
<feature type="compositionally biased region" description="Low complexity" evidence="2">
    <location>
        <begin position="327"/>
        <end position="352"/>
    </location>
</feature>
<organism evidence="5">
    <name type="scientific">uncultured Sphingomonas sp</name>
    <dbReference type="NCBI Taxonomy" id="158754"/>
    <lineage>
        <taxon>Bacteria</taxon>
        <taxon>Pseudomonadati</taxon>
        <taxon>Pseudomonadota</taxon>
        <taxon>Alphaproteobacteria</taxon>
        <taxon>Sphingomonadales</taxon>
        <taxon>Sphingomonadaceae</taxon>
        <taxon>Sphingomonas</taxon>
        <taxon>environmental samples</taxon>
    </lineage>
</organism>
<name>A0A6J4SF46_9SPHN</name>
<gene>
    <name evidence="5" type="ORF">AVDCRST_MAG09-224</name>
</gene>
<accession>A0A6J4SF46</accession>
<reference evidence="5" key="1">
    <citation type="submission" date="2020-02" db="EMBL/GenBank/DDBJ databases">
        <authorList>
            <person name="Meier V. D."/>
        </authorList>
    </citation>
    <scope>NUCLEOTIDE SEQUENCE</scope>
    <source>
        <strain evidence="5">AVDCRST_MAG09</strain>
    </source>
</reference>
<proteinExistence type="predicted"/>
<dbReference type="InterPro" id="IPR011990">
    <property type="entry name" value="TPR-like_helical_dom_sf"/>
</dbReference>
<dbReference type="InterPro" id="IPR007730">
    <property type="entry name" value="SPOR-like_dom"/>
</dbReference>
<evidence type="ECO:0000256" key="1">
    <source>
        <dbReference type="PROSITE-ProRule" id="PRU00339"/>
    </source>
</evidence>